<feature type="domain" description="TonB-dependent receptor plug" evidence="12">
    <location>
        <begin position="113"/>
        <end position="218"/>
    </location>
</feature>
<dbReference type="FunFam" id="2.170.130.10:FF:000008">
    <property type="entry name" value="SusC/RagA family TonB-linked outer membrane protein"/>
    <property type="match status" value="1"/>
</dbReference>
<dbReference type="NCBIfam" id="TIGR04057">
    <property type="entry name" value="SusC_RagA_signa"/>
    <property type="match status" value="1"/>
</dbReference>
<protein>
    <submittedName>
        <fullName evidence="15">TonB-dependent receptor</fullName>
    </submittedName>
</protein>
<evidence type="ECO:0000256" key="8">
    <source>
        <dbReference type="PROSITE-ProRule" id="PRU01360"/>
    </source>
</evidence>
<evidence type="ECO:0000256" key="10">
    <source>
        <dbReference type="SAM" id="SignalP"/>
    </source>
</evidence>
<dbReference type="Pfam" id="PF00593">
    <property type="entry name" value="TonB_dep_Rec_b-barrel"/>
    <property type="match status" value="1"/>
</dbReference>
<dbReference type="EMBL" id="WCTM01000001">
    <property type="protein sequence ID" value="KAB4246219.1"/>
    <property type="molecule type" value="Genomic_DNA"/>
</dbReference>
<organism evidence="15 16">
    <name type="scientific">Bacteroides uniformis</name>
    <dbReference type="NCBI Taxonomy" id="820"/>
    <lineage>
        <taxon>Bacteria</taxon>
        <taxon>Pseudomonadati</taxon>
        <taxon>Bacteroidota</taxon>
        <taxon>Bacteroidia</taxon>
        <taxon>Bacteroidales</taxon>
        <taxon>Bacteroidaceae</taxon>
        <taxon>Bacteroides</taxon>
    </lineage>
</organism>
<evidence type="ECO:0000256" key="6">
    <source>
        <dbReference type="ARBA" id="ARBA00023136"/>
    </source>
</evidence>
<dbReference type="RefSeq" id="WP_117991683.1">
    <property type="nucleotide sequence ID" value="NZ_CAKOCG010000001.1"/>
</dbReference>
<evidence type="ECO:0000313" key="13">
    <source>
        <dbReference type="EMBL" id="KAB4246219.1"/>
    </source>
</evidence>
<dbReference type="InterPro" id="IPR023996">
    <property type="entry name" value="TonB-dep_OMP_SusC/RagA"/>
</dbReference>
<dbReference type="Gene3D" id="2.40.170.20">
    <property type="entry name" value="TonB-dependent receptor, beta-barrel domain"/>
    <property type="match status" value="1"/>
</dbReference>
<dbReference type="Proteomes" id="UP000431575">
    <property type="component" value="Unassembled WGS sequence"/>
</dbReference>
<keyword evidence="15" id="KW-0675">Receptor</keyword>
<dbReference type="SUPFAM" id="SSF56935">
    <property type="entry name" value="Porins"/>
    <property type="match status" value="1"/>
</dbReference>
<evidence type="ECO:0000256" key="9">
    <source>
        <dbReference type="RuleBase" id="RU003357"/>
    </source>
</evidence>
<feature type="domain" description="TonB-dependent receptor-like beta-barrel" evidence="11">
    <location>
        <begin position="414"/>
        <end position="977"/>
    </location>
</feature>
<evidence type="ECO:0000259" key="12">
    <source>
        <dbReference type="Pfam" id="PF07715"/>
    </source>
</evidence>
<evidence type="ECO:0000256" key="3">
    <source>
        <dbReference type="ARBA" id="ARBA00022452"/>
    </source>
</evidence>
<evidence type="ECO:0000256" key="7">
    <source>
        <dbReference type="ARBA" id="ARBA00023237"/>
    </source>
</evidence>
<feature type="signal peptide" evidence="10">
    <location>
        <begin position="1"/>
        <end position="20"/>
    </location>
</feature>
<comment type="similarity">
    <text evidence="8 9">Belongs to the TonB-dependent receptor family.</text>
</comment>
<dbReference type="EMBL" id="JAQNSG010000005">
    <property type="protein sequence ID" value="MDC1879664.1"/>
    <property type="molecule type" value="Genomic_DNA"/>
</dbReference>
<dbReference type="InterPro" id="IPR037066">
    <property type="entry name" value="Plug_dom_sf"/>
</dbReference>
<accession>A0A414BAE3</accession>
<dbReference type="InterPro" id="IPR036942">
    <property type="entry name" value="Beta-barrel_TonB_sf"/>
</dbReference>
<keyword evidence="5 9" id="KW-0798">TonB box</keyword>
<dbReference type="InterPro" id="IPR039426">
    <property type="entry name" value="TonB-dep_rcpt-like"/>
</dbReference>
<reference evidence="13 17" key="2">
    <citation type="journal article" date="2019" name="Nat. Med.">
        <title>A library of human gut bacterial isolates paired with longitudinal multiomics data enables mechanistic microbiome research.</title>
        <authorList>
            <person name="Poyet M."/>
            <person name="Groussin M."/>
            <person name="Gibbons S.M."/>
            <person name="Avila-Pacheco J."/>
            <person name="Jiang X."/>
            <person name="Kearney S.M."/>
            <person name="Perrotta A.R."/>
            <person name="Berdy B."/>
            <person name="Zhao S."/>
            <person name="Lieberman T.D."/>
            <person name="Swanson P.K."/>
            <person name="Smith M."/>
            <person name="Roesemann S."/>
            <person name="Alexander J.E."/>
            <person name="Rich S.A."/>
            <person name="Livny J."/>
            <person name="Vlamakis H."/>
            <person name="Clish C."/>
            <person name="Bullock K."/>
            <person name="Deik A."/>
            <person name="Scott J."/>
            <person name="Pierce K.A."/>
            <person name="Xavier R.J."/>
            <person name="Alm E.J."/>
        </authorList>
    </citation>
    <scope>NUCLEOTIDE SEQUENCE [LARGE SCALE GENOMIC DNA]</scope>
    <source>
        <strain evidence="13 17">BIOML-A6</strain>
    </source>
</reference>
<dbReference type="NCBIfam" id="TIGR04056">
    <property type="entry name" value="OMP_RagA_SusC"/>
    <property type="match status" value="1"/>
</dbReference>
<sequence>MKRTFLVLLGVFCLVLTSFAQTKISGVVKDSRSGEILSGVAIAVQGAGTGTITSLDGTYSLNVDPQGTLIVSYIGYETQSIPVKGRSVINIAMKEDMNLLDEVIVVGYGTQKKSDLTGSISSVSSKDVKNYAVSNVSQLLTGKAAGVFVSSSSGQPGESAIVRVRGLGSVNDNNPLYIVDGQPLDNLNNLNPSDIDRIEVLKDASACAIYGSRGSNGVILVTTKKGESGKTSVSLDAYVGFKSSYKALEMCNSTEFHSFMHEAYKNAGQTLDPKFDRQYERGYDTNWWNEATQTGLNQNYNLNIRKGTDKMRSSLSIGYLDDEGAIITTKFNRISLRLNQEYDIVKDLITIGANVGLAKTKSKDTSSLPRFDFIIQADPFTPVINPLVDSSIPDYEYNKYAPTEFAFNPNPVAYLNLFDRDTSNLNVYGNVFANVKLFKGFSYRFQYSFERNHSLYTAFKPIYSSVFTENNMANKEDKYNTTTQLTKNNGIVFNSIVENQFNYDVKFGKHALNAMVATTYEKYTSETANAYKTGGPGNDDAFHVLDSQTTGDLAGGTKAESVILSYLGRINYNYNDTYLATVSFRTDGSSRFAKGNRWGYFPSFSLGWRISNEEFFKNLHWENVVDNLKIRAGWGQNGNQRINNNAALTLIGGGVDDKWYYGNSFVQGYLPKNIGNSEIKWETSQQLNFGVDLTLFNNSLDLTFDYFVKKTKDMLLQVPMPEFSSYPNSPWSNAGDVSNKGFEMNLNYRNNVGGLNYNIGVNLSTYKTEVTRLTTDKNYYLTGSVSRTYVGGPIGRFFGYKQIGIFQNQAEIDNYVKDGKKIQPNARPGDFIFADLSGNGAIDDEDRTFIGDPNPDLIYGFNVGLSYKNFDLSLAFQGTLGNDIWNGTKSFGMASAQNALKEAYTNAWRKEGDNASYPRISTVDENKNYGNGSSWFVENGSYLRLQNAQLGYNLPKKICEKMKVLSSLRIYVSGQNLLTFTKYSGIDPEIGSNNPLNMGYDNTRYPTSRVITLGINANF</sequence>
<reference evidence="14" key="3">
    <citation type="submission" date="2022-10" db="EMBL/GenBank/DDBJ databases">
        <title>Human gut microbiome strain richness.</title>
        <authorList>
            <person name="Chen-Liaw A."/>
        </authorList>
    </citation>
    <scope>NUCLEOTIDE SEQUENCE</scope>
    <source>
        <strain evidence="14">1001713st2_A4_1001713B170214_170313</strain>
    </source>
</reference>
<evidence type="ECO:0000313" key="17">
    <source>
        <dbReference type="Proteomes" id="UP000431575"/>
    </source>
</evidence>
<dbReference type="Proteomes" id="UP001213309">
    <property type="component" value="Unassembled WGS sequence"/>
</dbReference>
<dbReference type="Proteomes" id="UP000284514">
    <property type="component" value="Unassembled WGS sequence"/>
</dbReference>
<keyword evidence="6 8" id="KW-0472">Membrane</keyword>
<name>A0A414BAE3_BACUN</name>
<keyword evidence="10" id="KW-0732">Signal</keyword>
<keyword evidence="7 8" id="KW-0998">Cell outer membrane</keyword>
<evidence type="ECO:0000313" key="14">
    <source>
        <dbReference type="EMBL" id="MDC1879664.1"/>
    </source>
</evidence>
<evidence type="ECO:0000256" key="1">
    <source>
        <dbReference type="ARBA" id="ARBA00004571"/>
    </source>
</evidence>
<keyword evidence="2 8" id="KW-0813">Transport</keyword>
<comment type="subcellular location">
    <subcellularLocation>
        <location evidence="1 8">Cell outer membrane</location>
        <topology evidence="1 8">Multi-pass membrane protein</topology>
    </subcellularLocation>
</comment>
<evidence type="ECO:0000256" key="2">
    <source>
        <dbReference type="ARBA" id="ARBA00022448"/>
    </source>
</evidence>
<dbReference type="InterPro" id="IPR012910">
    <property type="entry name" value="Plug_dom"/>
</dbReference>
<dbReference type="Pfam" id="PF07715">
    <property type="entry name" value="Plug"/>
    <property type="match status" value="1"/>
</dbReference>
<dbReference type="Pfam" id="PF13715">
    <property type="entry name" value="CarbopepD_reg_2"/>
    <property type="match status" value="1"/>
</dbReference>
<reference evidence="15 16" key="1">
    <citation type="submission" date="2018-08" db="EMBL/GenBank/DDBJ databases">
        <title>A genome reference for cultivated species of the human gut microbiota.</title>
        <authorList>
            <person name="Zou Y."/>
            <person name="Xue W."/>
            <person name="Luo G."/>
        </authorList>
    </citation>
    <scope>NUCLEOTIDE SEQUENCE [LARGE SCALE GENOMIC DNA]</scope>
    <source>
        <strain evidence="15 16">AM34-25</strain>
    </source>
</reference>
<dbReference type="PROSITE" id="PS52016">
    <property type="entry name" value="TONB_DEPENDENT_REC_3"/>
    <property type="match status" value="1"/>
</dbReference>
<evidence type="ECO:0000313" key="16">
    <source>
        <dbReference type="Proteomes" id="UP000284514"/>
    </source>
</evidence>
<dbReference type="InterPro" id="IPR008969">
    <property type="entry name" value="CarboxyPept-like_regulatory"/>
</dbReference>
<evidence type="ECO:0000313" key="15">
    <source>
        <dbReference type="EMBL" id="RHC70987.1"/>
    </source>
</evidence>
<dbReference type="EMBL" id="QSIF01000066">
    <property type="protein sequence ID" value="RHC70987.1"/>
    <property type="molecule type" value="Genomic_DNA"/>
</dbReference>
<comment type="caution">
    <text evidence="15">The sequence shown here is derived from an EMBL/GenBank/DDBJ whole genome shotgun (WGS) entry which is preliminary data.</text>
</comment>
<feature type="chain" id="PRO_5042714085" evidence="10">
    <location>
        <begin position="21"/>
        <end position="1019"/>
    </location>
</feature>
<dbReference type="Gene3D" id="2.60.40.1120">
    <property type="entry name" value="Carboxypeptidase-like, regulatory domain"/>
    <property type="match status" value="1"/>
</dbReference>
<keyword evidence="3 8" id="KW-1134">Transmembrane beta strand</keyword>
<dbReference type="InterPro" id="IPR000531">
    <property type="entry name" value="Beta-barrel_TonB"/>
</dbReference>
<dbReference type="AlphaFoldDB" id="A0A414BAE3"/>
<keyword evidence="4 8" id="KW-0812">Transmembrane</keyword>
<evidence type="ECO:0000256" key="5">
    <source>
        <dbReference type="ARBA" id="ARBA00023077"/>
    </source>
</evidence>
<dbReference type="InterPro" id="IPR023997">
    <property type="entry name" value="TonB-dep_OMP_SusC/RagA_CS"/>
</dbReference>
<dbReference type="SUPFAM" id="SSF49464">
    <property type="entry name" value="Carboxypeptidase regulatory domain-like"/>
    <property type="match status" value="1"/>
</dbReference>
<gene>
    <name evidence="15" type="ORF">DW831_20390</name>
    <name evidence="13" type="ORF">GAP41_01255</name>
    <name evidence="14" type="ORF">POZ24_06445</name>
</gene>
<evidence type="ECO:0000259" key="11">
    <source>
        <dbReference type="Pfam" id="PF00593"/>
    </source>
</evidence>
<proteinExistence type="inferred from homology"/>
<dbReference type="Gene3D" id="2.170.130.10">
    <property type="entry name" value="TonB-dependent receptor, plug domain"/>
    <property type="match status" value="1"/>
</dbReference>
<evidence type="ECO:0000256" key="4">
    <source>
        <dbReference type="ARBA" id="ARBA00022692"/>
    </source>
</evidence>
<dbReference type="GO" id="GO:0009279">
    <property type="term" value="C:cell outer membrane"/>
    <property type="evidence" value="ECO:0007669"/>
    <property type="project" value="UniProtKB-SubCell"/>
</dbReference>